<protein>
    <submittedName>
        <fullName evidence="2">Uncharacterized protein</fullName>
    </submittedName>
</protein>
<evidence type="ECO:0000256" key="1">
    <source>
        <dbReference type="SAM" id="MobiDB-lite"/>
    </source>
</evidence>
<dbReference type="EMBL" id="OY660865">
    <property type="protein sequence ID" value="CAJ1050337.1"/>
    <property type="molecule type" value="Genomic_DNA"/>
</dbReference>
<keyword evidence="3" id="KW-1185">Reference proteome</keyword>
<reference evidence="2" key="1">
    <citation type="submission" date="2023-08" db="EMBL/GenBank/DDBJ databases">
        <authorList>
            <person name="Alioto T."/>
            <person name="Alioto T."/>
            <person name="Gomez Garrido J."/>
        </authorList>
    </citation>
    <scope>NUCLEOTIDE SEQUENCE</scope>
</reference>
<gene>
    <name evidence="2" type="ORF">XNOV1_A037275</name>
</gene>
<accession>A0AAV1ENJ2</accession>
<feature type="compositionally biased region" description="Basic and acidic residues" evidence="1">
    <location>
        <begin position="60"/>
        <end position="99"/>
    </location>
</feature>
<proteinExistence type="predicted"/>
<organism evidence="2 3">
    <name type="scientific">Xyrichtys novacula</name>
    <name type="common">Pearly razorfish</name>
    <name type="synonym">Hemipteronotus novacula</name>
    <dbReference type="NCBI Taxonomy" id="13765"/>
    <lineage>
        <taxon>Eukaryota</taxon>
        <taxon>Metazoa</taxon>
        <taxon>Chordata</taxon>
        <taxon>Craniata</taxon>
        <taxon>Vertebrata</taxon>
        <taxon>Euteleostomi</taxon>
        <taxon>Actinopterygii</taxon>
        <taxon>Neopterygii</taxon>
        <taxon>Teleostei</taxon>
        <taxon>Neoteleostei</taxon>
        <taxon>Acanthomorphata</taxon>
        <taxon>Eupercaria</taxon>
        <taxon>Labriformes</taxon>
        <taxon>Labridae</taxon>
        <taxon>Xyrichtys</taxon>
    </lineage>
</organism>
<evidence type="ECO:0000313" key="3">
    <source>
        <dbReference type="Proteomes" id="UP001178508"/>
    </source>
</evidence>
<dbReference type="AlphaFoldDB" id="A0AAV1ENJ2"/>
<evidence type="ECO:0000313" key="2">
    <source>
        <dbReference type="EMBL" id="CAJ1050337.1"/>
    </source>
</evidence>
<dbReference type="Proteomes" id="UP001178508">
    <property type="component" value="Chromosome 2"/>
</dbReference>
<sequence>MGAGLSHADPARAAWGVPAGWRERNIHRKKRRGEAVEWLKKTKIEAEVGNRNKGAVTGGRSEEGNRAADTERLMQEKMKGKDIGERKMVGKQKEREREQGGVGKGAADGKKTE</sequence>
<feature type="region of interest" description="Disordered" evidence="1">
    <location>
        <begin position="49"/>
        <end position="113"/>
    </location>
</feature>
<name>A0AAV1ENJ2_XYRNO</name>